<dbReference type="Proteomes" id="UP001597120">
    <property type="component" value="Unassembled WGS sequence"/>
</dbReference>
<feature type="transmembrane region" description="Helical" evidence="7">
    <location>
        <begin position="34"/>
        <end position="56"/>
    </location>
</feature>
<evidence type="ECO:0000256" key="4">
    <source>
        <dbReference type="ARBA" id="ARBA00022840"/>
    </source>
</evidence>
<dbReference type="PROSITE" id="PS00211">
    <property type="entry name" value="ABC_TRANSPORTER_1"/>
    <property type="match status" value="1"/>
</dbReference>
<feature type="transmembrane region" description="Helical" evidence="7">
    <location>
        <begin position="68"/>
        <end position="89"/>
    </location>
</feature>
<dbReference type="InterPro" id="IPR011527">
    <property type="entry name" value="ABC1_TM_dom"/>
</dbReference>
<dbReference type="Pfam" id="PF00664">
    <property type="entry name" value="ABC_membrane"/>
    <property type="match status" value="1"/>
</dbReference>
<dbReference type="Gene3D" id="3.40.50.300">
    <property type="entry name" value="P-loop containing nucleotide triphosphate hydrolases"/>
    <property type="match status" value="1"/>
</dbReference>
<dbReference type="InterPro" id="IPR017871">
    <property type="entry name" value="ABC_transporter-like_CS"/>
</dbReference>
<dbReference type="InterPro" id="IPR036640">
    <property type="entry name" value="ABC1_TM_sf"/>
</dbReference>
<proteinExistence type="predicted"/>
<evidence type="ECO:0000313" key="10">
    <source>
        <dbReference type="EMBL" id="MFD0868461.1"/>
    </source>
</evidence>
<keyword evidence="5 7" id="KW-1133">Transmembrane helix</keyword>
<evidence type="ECO:0000259" key="9">
    <source>
        <dbReference type="PROSITE" id="PS50929"/>
    </source>
</evidence>
<dbReference type="Gene3D" id="1.20.1560.10">
    <property type="entry name" value="ABC transporter type 1, transmembrane domain"/>
    <property type="match status" value="1"/>
</dbReference>
<keyword evidence="3" id="KW-0547">Nucleotide-binding</keyword>
<name>A0ABW3D7F9_9BACL</name>
<comment type="caution">
    <text evidence="10">The sequence shown here is derived from an EMBL/GenBank/DDBJ whole genome shotgun (WGS) entry which is preliminary data.</text>
</comment>
<dbReference type="PROSITE" id="PS50929">
    <property type="entry name" value="ABC_TM1F"/>
    <property type="match status" value="1"/>
</dbReference>
<feature type="transmembrane region" description="Helical" evidence="7">
    <location>
        <begin position="253"/>
        <end position="276"/>
    </location>
</feature>
<evidence type="ECO:0000259" key="8">
    <source>
        <dbReference type="PROSITE" id="PS50893"/>
    </source>
</evidence>
<evidence type="ECO:0000256" key="7">
    <source>
        <dbReference type="SAM" id="Phobius"/>
    </source>
</evidence>
<feature type="transmembrane region" description="Helical" evidence="7">
    <location>
        <begin position="151"/>
        <end position="171"/>
    </location>
</feature>
<evidence type="ECO:0000256" key="6">
    <source>
        <dbReference type="ARBA" id="ARBA00023136"/>
    </source>
</evidence>
<evidence type="ECO:0000256" key="2">
    <source>
        <dbReference type="ARBA" id="ARBA00022692"/>
    </source>
</evidence>
<evidence type="ECO:0000256" key="1">
    <source>
        <dbReference type="ARBA" id="ARBA00004651"/>
    </source>
</evidence>
<accession>A0ABW3D7F9</accession>
<evidence type="ECO:0000256" key="3">
    <source>
        <dbReference type="ARBA" id="ARBA00022741"/>
    </source>
</evidence>
<dbReference type="RefSeq" id="WP_379286440.1">
    <property type="nucleotide sequence ID" value="NZ_JBHTIU010000012.1"/>
</dbReference>
<gene>
    <name evidence="10" type="ORF">ACFQ03_04825</name>
</gene>
<dbReference type="PANTHER" id="PTHR43394">
    <property type="entry name" value="ATP-DEPENDENT PERMEASE MDL1, MITOCHONDRIAL"/>
    <property type="match status" value="1"/>
</dbReference>
<feature type="domain" description="ABC transmembrane type-1" evidence="9">
    <location>
        <begin position="37"/>
        <end position="318"/>
    </location>
</feature>
<dbReference type="GO" id="GO:0005524">
    <property type="term" value="F:ATP binding"/>
    <property type="evidence" value="ECO:0007669"/>
    <property type="project" value="UniProtKB-KW"/>
</dbReference>
<feature type="domain" description="ABC transporter" evidence="8">
    <location>
        <begin position="352"/>
        <end position="587"/>
    </location>
</feature>
<dbReference type="InterPro" id="IPR003439">
    <property type="entry name" value="ABC_transporter-like_ATP-bd"/>
</dbReference>
<dbReference type="SUPFAM" id="SSF52540">
    <property type="entry name" value="P-loop containing nucleoside triphosphate hydrolases"/>
    <property type="match status" value="1"/>
</dbReference>
<keyword evidence="6 7" id="KW-0472">Membrane</keyword>
<dbReference type="SMART" id="SM00382">
    <property type="entry name" value="AAA"/>
    <property type="match status" value="1"/>
</dbReference>
<dbReference type="Pfam" id="PF00005">
    <property type="entry name" value="ABC_tran"/>
    <property type="match status" value="1"/>
</dbReference>
<dbReference type="PANTHER" id="PTHR43394:SF1">
    <property type="entry name" value="ATP-BINDING CASSETTE SUB-FAMILY B MEMBER 10, MITOCHONDRIAL"/>
    <property type="match status" value="1"/>
</dbReference>
<comment type="subcellular location">
    <subcellularLocation>
        <location evidence="1">Cell membrane</location>
        <topology evidence="1">Multi-pass membrane protein</topology>
    </subcellularLocation>
</comment>
<dbReference type="InterPro" id="IPR027417">
    <property type="entry name" value="P-loop_NTPase"/>
</dbReference>
<dbReference type="SUPFAM" id="SSF90123">
    <property type="entry name" value="ABC transporter transmembrane region"/>
    <property type="match status" value="1"/>
</dbReference>
<dbReference type="InterPro" id="IPR039421">
    <property type="entry name" value="Type_1_exporter"/>
</dbReference>
<reference evidence="11" key="1">
    <citation type="journal article" date="2019" name="Int. J. Syst. Evol. Microbiol.">
        <title>The Global Catalogue of Microorganisms (GCM) 10K type strain sequencing project: providing services to taxonomists for standard genome sequencing and annotation.</title>
        <authorList>
            <consortium name="The Broad Institute Genomics Platform"/>
            <consortium name="The Broad Institute Genome Sequencing Center for Infectious Disease"/>
            <person name="Wu L."/>
            <person name="Ma J."/>
        </authorList>
    </citation>
    <scope>NUCLEOTIDE SEQUENCE [LARGE SCALE GENOMIC DNA]</scope>
    <source>
        <strain evidence="11">CCUG 57263</strain>
    </source>
</reference>
<feature type="transmembrane region" description="Helical" evidence="7">
    <location>
        <begin position="177"/>
        <end position="195"/>
    </location>
</feature>
<evidence type="ECO:0000313" key="11">
    <source>
        <dbReference type="Proteomes" id="UP001597120"/>
    </source>
</evidence>
<keyword evidence="2 7" id="KW-0812">Transmembrane</keyword>
<keyword evidence="4 10" id="KW-0067">ATP-binding</keyword>
<organism evidence="10 11">
    <name type="scientific">Paenibacillus residui</name>
    <dbReference type="NCBI Taxonomy" id="629724"/>
    <lineage>
        <taxon>Bacteria</taxon>
        <taxon>Bacillati</taxon>
        <taxon>Bacillota</taxon>
        <taxon>Bacilli</taxon>
        <taxon>Bacillales</taxon>
        <taxon>Paenibacillaceae</taxon>
        <taxon>Paenibacillus</taxon>
    </lineage>
</organism>
<keyword evidence="11" id="KW-1185">Reference proteome</keyword>
<protein>
    <submittedName>
        <fullName evidence="10">ABC transporter ATP-binding protein</fullName>
    </submittedName>
</protein>
<dbReference type="EMBL" id="JBHTIU010000012">
    <property type="protein sequence ID" value="MFD0868461.1"/>
    <property type="molecule type" value="Genomic_DNA"/>
</dbReference>
<dbReference type="PROSITE" id="PS50893">
    <property type="entry name" value="ABC_TRANSPORTER_2"/>
    <property type="match status" value="1"/>
</dbReference>
<dbReference type="CDD" id="cd18545">
    <property type="entry name" value="ABC_6TM_YknV_like"/>
    <property type="match status" value="1"/>
</dbReference>
<evidence type="ECO:0000256" key="5">
    <source>
        <dbReference type="ARBA" id="ARBA00022989"/>
    </source>
</evidence>
<sequence length="602" mass="68172">MSQHEWEAEEEREKPFNKEYMRRMFGYLKPHRRTMTFVSVIVVVNMLLSLAEPILIRYAIDEGMVARNLWAIHIAGIALLGLRLGGWLLSTLQIRLVNFTGQRILFALRQELFNHLQSLSFRFFDGRPAGKIMSRITNDTNAIGELINGGLITLLMEATHLIGIVVILLYWDWKLALMAFTVLPFLYLIVSRFRPKIESAWLRSRHTISAINGNVNETIQGIRVIQAFSRQEENDRRFHEINSRNRKAFMKAISLESFVWPLVELIGMIGTCLVVWYGAMRVINGDLSVGFIVAFINYLWRFWGPLSSLSKVYSQLLSAMASADRIFEILDTKPEVRDMPGARPLPPIRGSVVFDQVSFRYAPDKPEVLRSIQLDIKAGQRIAIVGPTGAGKSTIINMLMRFYDPTSGRVLIDGHDIKEVSLASLRSQIGIVLQDSFIFSGTIEENLRYGKKDATMEEIERAARSVRIDRLVEKFPDGYQTQVEERGSMLSVGQRQLLAFGRVLLADPKILILDEATSSVDTETEQHIQEALNVLLEGRTAFIIAHRLSTIRDADVILVIEQGQIAESGSHEELLAHGGIYANLYYNQFLMQQSLAKKASGT</sequence>
<feature type="transmembrane region" description="Helical" evidence="7">
    <location>
        <begin position="282"/>
        <end position="300"/>
    </location>
</feature>
<dbReference type="InterPro" id="IPR003593">
    <property type="entry name" value="AAA+_ATPase"/>
</dbReference>